<evidence type="ECO:0000256" key="1">
    <source>
        <dbReference type="SAM" id="SignalP"/>
    </source>
</evidence>
<keyword evidence="1" id="KW-0732">Signal</keyword>
<dbReference type="PANTHER" id="PTHR41913:SF1">
    <property type="entry name" value="DUF1684 DOMAIN-CONTAINING PROTEIN"/>
    <property type="match status" value="1"/>
</dbReference>
<dbReference type="PANTHER" id="PTHR41913">
    <property type="entry name" value="DUF1684 DOMAIN-CONTAINING PROTEIN"/>
    <property type="match status" value="1"/>
</dbReference>
<feature type="chain" id="PRO_5021800474" evidence="1">
    <location>
        <begin position="19"/>
        <end position="201"/>
    </location>
</feature>
<gene>
    <name evidence="2" type="ORF">FMM05_02425</name>
</gene>
<evidence type="ECO:0000313" key="2">
    <source>
        <dbReference type="EMBL" id="TRW27517.1"/>
    </source>
</evidence>
<accession>A0A552VAK3</accession>
<keyword evidence="3" id="KW-1185">Reference proteome</keyword>
<evidence type="ECO:0000313" key="3">
    <source>
        <dbReference type="Proteomes" id="UP000320643"/>
    </source>
</evidence>
<dbReference type="AlphaFoldDB" id="A0A552VAK3"/>
<comment type="caution">
    <text evidence="2">The sequence shown here is derived from an EMBL/GenBank/DDBJ whole genome shotgun (WGS) entry which is preliminary data.</text>
</comment>
<dbReference type="RefSeq" id="WP_143371745.1">
    <property type="nucleotide sequence ID" value="NZ_VJVZ01000001.1"/>
</dbReference>
<dbReference type="OrthoDB" id="5493262at2"/>
<dbReference type="InterPro" id="IPR012467">
    <property type="entry name" value="DUF1684"/>
</dbReference>
<dbReference type="Proteomes" id="UP000320643">
    <property type="component" value="Unassembled WGS sequence"/>
</dbReference>
<dbReference type="Pfam" id="PF07920">
    <property type="entry name" value="DUF1684"/>
    <property type="match status" value="1"/>
</dbReference>
<dbReference type="EMBL" id="VJVZ01000001">
    <property type="protein sequence ID" value="TRW27517.1"/>
    <property type="molecule type" value="Genomic_DNA"/>
</dbReference>
<sequence length="201" mass="22832">MNKIITTLALLLSIVTQAQECSPEAAKAAQDKLNSEYADPIESPLTKEDLKKFKHLNFYELDMDFCVTAKLERTPNEKPFQMATTTARTATSKKYGTLHFTLEGKDYKLDVFQDLDLIKKDGFKDYLFLPFTDASSGHGSYSGGRYIDLCEPKDNGKLITIDFNQSYNPYCAYNKKYSCPIPPEQNYVDVFIRAGVKAYHD</sequence>
<proteinExistence type="predicted"/>
<organism evidence="2 3">
    <name type="scientific">Flavobacterium zepuense</name>
    <dbReference type="NCBI Taxonomy" id="2593302"/>
    <lineage>
        <taxon>Bacteria</taxon>
        <taxon>Pseudomonadati</taxon>
        <taxon>Bacteroidota</taxon>
        <taxon>Flavobacteriia</taxon>
        <taxon>Flavobacteriales</taxon>
        <taxon>Flavobacteriaceae</taxon>
        <taxon>Flavobacterium</taxon>
    </lineage>
</organism>
<name>A0A552VAK3_9FLAO</name>
<protein>
    <submittedName>
        <fullName evidence="2">DUF1684 domain-containing protein</fullName>
    </submittedName>
</protein>
<feature type="signal peptide" evidence="1">
    <location>
        <begin position="1"/>
        <end position="18"/>
    </location>
</feature>
<reference evidence="2 3" key="1">
    <citation type="submission" date="2019-07" db="EMBL/GenBank/DDBJ databases">
        <title>Flavobacterium sp. nov., isolated from glacier ice.</title>
        <authorList>
            <person name="Liu Q."/>
            <person name="Xin Y.-H."/>
        </authorList>
    </citation>
    <scope>NUCLEOTIDE SEQUENCE [LARGE SCALE GENOMIC DNA]</scope>
    <source>
        <strain evidence="2 3">ZT4R6</strain>
    </source>
</reference>